<dbReference type="GO" id="GO:0004222">
    <property type="term" value="F:metalloendopeptidase activity"/>
    <property type="evidence" value="ECO:0007669"/>
    <property type="project" value="InterPro"/>
</dbReference>
<feature type="transmembrane region" description="Helical" evidence="7">
    <location>
        <begin position="20"/>
        <end position="48"/>
    </location>
</feature>
<evidence type="ECO:0000313" key="10">
    <source>
        <dbReference type="Proteomes" id="UP001050975"/>
    </source>
</evidence>
<evidence type="ECO:0000256" key="6">
    <source>
        <dbReference type="RuleBase" id="RU003983"/>
    </source>
</evidence>
<keyword evidence="7" id="KW-0812">Transmembrane</keyword>
<comment type="caution">
    <text evidence="9">The sequence shown here is derived from an EMBL/GenBank/DDBJ whole genome shotgun (WGS) entry which is preliminary data.</text>
</comment>
<proteinExistence type="inferred from homology"/>
<dbReference type="EMBL" id="BLAY01000084">
    <property type="protein sequence ID" value="GET40203.1"/>
    <property type="molecule type" value="Genomic_DNA"/>
</dbReference>
<organism evidence="9 10">
    <name type="scientific">Microseira wollei NIES-4236</name>
    <dbReference type="NCBI Taxonomy" id="2530354"/>
    <lineage>
        <taxon>Bacteria</taxon>
        <taxon>Bacillati</taxon>
        <taxon>Cyanobacteriota</taxon>
        <taxon>Cyanophyceae</taxon>
        <taxon>Oscillatoriophycideae</taxon>
        <taxon>Aerosakkonematales</taxon>
        <taxon>Aerosakkonemataceae</taxon>
        <taxon>Microseira</taxon>
    </lineage>
</organism>
<reference evidence="9" key="1">
    <citation type="submission" date="2019-10" db="EMBL/GenBank/DDBJ databases">
        <title>Draft genome sequece of Microseira wollei NIES-4236.</title>
        <authorList>
            <person name="Yamaguchi H."/>
            <person name="Suzuki S."/>
            <person name="Kawachi M."/>
        </authorList>
    </citation>
    <scope>NUCLEOTIDE SEQUENCE</scope>
    <source>
        <strain evidence="9">NIES-4236</strain>
    </source>
</reference>
<keyword evidence="7" id="KW-1133">Transmembrane helix</keyword>
<evidence type="ECO:0000256" key="3">
    <source>
        <dbReference type="ARBA" id="ARBA00022801"/>
    </source>
</evidence>
<keyword evidence="1 6" id="KW-0645">Protease</keyword>
<evidence type="ECO:0000256" key="4">
    <source>
        <dbReference type="ARBA" id="ARBA00022833"/>
    </source>
</evidence>
<dbReference type="CDD" id="cd07332">
    <property type="entry name" value="M48C_Oma1_like"/>
    <property type="match status" value="1"/>
</dbReference>
<comment type="similarity">
    <text evidence="6">Belongs to the peptidase M48 family.</text>
</comment>
<dbReference type="PANTHER" id="PTHR22726">
    <property type="entry name" value="METALLOENDOPEPTIDASE OMA1"/>
    <property type="match status" value="1"/>
</dbReference>
<dbReference type="RefSeq" id="WP_226586020.1">
    <property type="nucleotide sequence ID" value="NZ_BLAY01000084.1"/>
</dbReference>
<evidence type="ECO:0000256" key="5">
    <source>
        <dbReference type="ARBA" id="ARBA00023049"/>
    </source>
</evidence>
<keyword evidence="3 6" id="KW-0378">Hydrolase</keyword>
<dbReference type="GO" id="GO:0051603">
    <property type="term" value="P:proteolysis involved in protein catabolic process"/>
    <property type="evidence" value="ECO:0007669"/>
    <property type="project" value="TreeGrafter"/>
</dbReference>
<dbReference type="GO" id="GO:0016020">
    <property type="term" value="C:membrane"/>
    <property type="evidence" value="ECO:0007669"/>
    <property type="project" value="TreeGrafter"/>
</dbReference>
<dbReference type="AlphaFoldDB" id="A0AAV3XD84"/>
<accession>A0AAV3XD84</accession>
<gene>
    <name evidence="9" type="ORF">MiSe_50110</name>
</gene>
<comment type="cofactor">
    <cofactor evidence="6">
        <name>Zn(2+)</name>
        <dbReference type="ChEBI" id="CHEBI:29105"/>
    </cofactor>
    <text evidence="6">Binds 1 zinc ion per subunit.</text>
</comment>
<keyword evidence="2" id="KW-0479">Metal-binding</keyword>
<evidence type="ECO:0000259" key="8">
    <source>
        <dbReference type="Pfam" id="PF01435"/>
    </source>
</evidence>
<keyword evidence="7" id="KW-0472">Membrane</keyword>
<name>A0AAV3XD84_9CYAN</name>
<keyword evidence="10" id="KW-1185">Reference proteome</keyword>
<feature type="domain" description="Peptidase M48" evidence="8">
    <location>
        <begin position="74"/>
        <end position="248"/>
    </location>
</feature>
<dbReference type="PANTHER" id="PTHR22726:SF1">
    <property type="entry name" value="METALLOENDOPEPTIDASE OMA1, MITOCHONDRIAL"/>
    <property type="match status" value="1"/>
</dbReference>
<dbReference type="Gene3D" id="3.30.2010.10">
    <property type="entry name" value="Metalloproteases ('zincins'), catalytic domain"/>
    <property type="match status" value="1"/>
</dbReference>
<dbReference type="InterPro" id="IPR051156">
    <property type="entry name" value="Mito/Outer_Membr_Metalloprot"/>
</dbReference>
<dbReference type="InterPro" id="IPR001915">
    <property type="entry name" value="Peptidase_M48"/>
</dbReference>
<evidence type="ECO:0000256" key="7">
    <source>
        <dbReference type="SAM" id="Phobius"/>
    </source>
</evidence>
<dbReference type="GO" id="GO:0046872">
    <property type="term" value="F:metal ion binding"/>
    <property type="evidence" value="ECO:0007669"/>
    <property type="project" value="UniProtKB-KW"/>
</dbReference>
<protein>
    <submittedName>
        <fullName evidence="9">Peptidase M48 Ste24p</fullName>
    </submittedName>
</protein>
<sequence>MSRQLEASERNPPPSNRQLLILLGMFIGSILVIIWLINIIANSLVWLIPPSVEQQIGKIVIPGYEKLAPATAAQNTIDQLLQRLETNLPEPQKQQDYRVLYVPEQTVNALALPGNAIVIYSGLVAKAESENEIMMVLGHELGHFAHRDHLRGLMQKLLWQFAIAYIIGDASWLQSEAATVANAVSQSQFSQSQELQADEFGLTLLQATYNHVAGATDFFARLTQERGANYAFLSTHPAPLQRVAQLERLIKQRNYPVLARSPLPPALR</sequence>
<dbReference type="Pfam" id="PF01435">
    <property type="entry name" value="Peptidase_M48"/>
    <property type="match status" value="1"/>
</dbReference>
<evidence type="ECO:0000256" key="1">
    <source>
        <dbReference type="ARBA" id="ARBA00022670"/>
    </source>
</evidence>
<evidence type="ECO:0000256" key="2">
    <source>
        <dbReference type="ARBA" id="ARBA00022723"/>
    </source>
</evidence>
<dbReference type="Proteomes" id="UP001050975">
    <property type="component" value="Unassembled WGS sequence"/>
</dbReference>
<evidence type="ECO:0000313" key="9">
    <source>
        <dbReference type="EMBL" id="GET40203.1"/>
    </source>
</evidence>
<keyword evidence="4 6" id="KW-0862">Zinc</keyword>
<keyword evidence="5 6" id="KW-0482">Metalloprotease</keyword>